<dbReference type="RefSeq" id="WP_072302174.1">
    <property type="nucleotide sequence ID" value="NZ_FPIY01000001.1"/>
</dbReference>
<organism evidence="2 3">
    <name type="scientific">Cellulophaga fucicola</name>
    <dbReference type="NCBI Taxonomy" id="76595"/>
    <lineage>
        <taxon>Bacteria</taxon>
        <taxon>Pseudomonadati</taxon>
        <taxon>Bacteroidota</taxon>
        <taxon>Flavobacteriia</taxon>
        <taxon>Flavobacteriales</taxon>
        <taxon>Flavobacteriaceae</taxon>
        <taxon>Cellulophaga</taxon>
    </lineage>
</organism>
<dbReference type="AlphaFoldDB" id="A0A1K1MC70"/>
<dbReference type="InterPro" id="IPR000595">
    <property type="entry name" value="cNMP-bd_dom"/>
</dbReference>
<keyword evidence="3" id="KW-1185">Reference proteome</keyword>
<dbReference type="Proteomes" id="UP000183257">
    <property type="component" value="Unassembled WGS sequence"/>
</dbReference>
<dbReference type="InterPro" id="IPR014710">
    <property type="entry name" value="RmlC-like_jellyroll"/>
</dbReference>
<accession>A0A1K1MC70</accession>
<evidence type="ECO:0000313" key="2">
    <source>
        <dbReference type="EMBL" id="SFW20720.1"/>
    </source>
</evidence>
<evidence type="ECO:0000259" key="1">
    <source>
        <dbReference type="PROSITE" id="PS50042"/>
    </source>
</evidence>
<evidence type="ECO:0000313" key="3">
    <source>
        <dbReference type="Proteomes" id="UP000183257"/>
    </source>
</evidence>
<name>A0A1K1MC70_9FLAO</name>
<dbReference type="OrthoDB" id="1092431at2"/>
<sequence>MHQSIEKHISKHISPTAEELHQFTSVLKEITIGKGQFLVEPGQIVKHKYFVTKGCLKAYYIDPKGNKHIIQFAIENWWVGDFDGYYNKVPSKLHIEVLEDSVLLSIDYDSLQKIYDNMPIFERYYRLLVTNSTIAQRKRILSSLEKNTQERYLEFCETYANIENRVPNYDIANYLGVSPENLSRVRKQLKKLNIS</sequence>
<dbReference type="InterPro" id="IPR018490">
    <property type="entry name" value="cNMP-bd_dom_sf"/>
</dbReference>
<protein>
    <submittedName>
        <fullName evidence="2">cAMP-binding domain of CRP or a regulatory subunit of cAMP-dependent protein kinases</fullName>
    </submittedName>
</protein>
<dbReference type="GO" id="GO:0016301">
    <property type="term" value="F:kinase activity"/>
    <property type="evidence" value="ECO:0007669"/>
    <property type="project" value="UniProtKB-KW"/>
</dbReference>
<dbReference type="SUPFAM" id="SSF51206">
    <property type="entry name" value="cAMP-binding domain-like"/>
    <property type="match status" value="1"/>
</dbReference>
<feature type="domain" description="Cyclic nucleotide-binding" evidence="1">
    <location>
        <begin position="18"/>
        <end position="114"/>
    </location>
</feature>
<dbReference type="Pfam" id="PF00027">
    <property type="entry name" value="cNMP_binding"/>
    <property type="match status" value="1"/>
</dbReference>
<dbReference type="Gene3D" id="2.60.120.10">
    <property type="entry name" value="Jelly Rolls"/>
    <property type="match status" value="1"/>
</dbReference>
<proteinExistence type="predicted"/>
<keyword evidence="2" id="KW-0808">Transferase</keyword>
<dbReference type="STRING" id="76595.SAMN05660313_00502"/>
<dbReference type="EMBL" id="FPIY01000001">
    <property type="protein sequence ID" value="SFW20720.1"/>
    <property type="molecule type" value="Genomic_DNA"/>
</dbReference>
<reference evidence="3" key="1">
    <citation type="submission" date="2016-11" db="EMBL/GenBank/DDBJ databases">
        <authorList>
            <person name="Varghese N."/>
            <person name="Submissions S."/>
        </authorList>
    </citation>
    <scope>NUCLEOTIDE SEQUENCE [LARGE SCALE GENOMIC DNA]</scope>
    <source>
        <strain evidence="3">DSM 24786</strain>
    </source>
</reference>
<dbReference type="PROSITE" id="PS50042">
    <property type="entry name" value="CNMP_BINDING_3"/>
    <property type="match status" value="1"/>
</dbReference>
<keyword evidence="2" id="KW-0418">Kinase</keyword>
<dbReference type="CDD" id="cd00038">
    <property type="entry name" value="CAP_ED"/>
    <property type="match status" value="1"/>
</dbReference>
<gene>
    <name evidence="2" type="ORF">SAMN05660313_00502</name>
</gene>